<dbReference type="PRINTS" id="PR00726">
    <property type="entry name" value="LEXASERPTASE"/>
</dbReference>
<dbReference type="Proteomes" id="UP000031937">
    <property type="component" value="Unassembled WGS sequence"/>
</dbReference>
<organism evidence="10 12">
    <name type="scientific">Sanguibacteroides justesenii</name>
    <dbReference type="NCBI Taxonomy" id="1547597"/>
    <lineage>
        <taxon>Bacteria</taxon>
        <taxon>Pseudomonadati</taxon>
        <taxon>Bacteroidota</taxon>
        <taxon>Bacteroidia</taxon>
        <taxon>Bacteroidales</taxon>
        <taxon>Porphyromonadaceae</taxon>
        <taxon>Sanguibacteroides</taxon>
    </lineage>
</organism>
<dbReference type="EMBL" id="JPIU01000037">
    <property type="protein sequence ID" value="KIO45683.1"/>
    <property type="molecule type" value="Genomic_DNA"/>
</dbReference>
<keyword evidence="3 7" id="KW-0378">Hydrolase</keyword>
<dbReference type="EMBL" id="JPIT01000031">
    <property type="protein sequence ID" value="KIO43514.1"/>
    <property type="molecule type" value="Genomic_DNA"/>
</dbReference>
<evidence type="ECO:0000256" key="6">
    <source>
        <dbReference type="ARBA" id="ARBA00023236"/>
    </source>
</evidence>
<dbReference type="OrthoDB" id="9787787at2"/>
<evidence type="ECO:0000256" key="7">
    <source>
        <dbReference type="RuleBase" id="RU003991"/>
    </source>
</evidence>
<sequence>MEKKKVCLEIYSCDSSMHIELLYADCGIRAGFPNPAQDFMDLSIDLNTELIKHPSATFYGRVVGDSLKDAGIEEGDILIIDKSIKPREGDMAVCFVDGEFTLKIIKFEKKTIWLLPANTDYQPIKITEENDFMIWGVVTYTIKKRRK</sequence>
<dbReference type="SUPFAM" id="SSF51306">
    <property type="entry name" value="LexA/Signal peptidase"/>
    <property type="match status" value="1"/>
</dbReference>
<reference evidence="9 11" key="2">
    <citation type="submission" date="2014-07" db="EMBL/GenBank/DDBJ databases">
        <title>Porphyromonadaceae bacterium OUH 334697 = ATCC BAA-2682 = DSM 28341 draft genome.</title>
        <authorList>
            <person name="Sydenham T.V."/>
            <person name="Hasman H."/>
            <person name="Justesen U.S."/>
        </authorList>
    </citation>
    <scope>NUCLEOTIDE SEQUENCE [LARGE SCALE GENOMIC DNA]</scope>
    <source>
        <strain evidence="9 11">OUH 334697</strain>
    </source>
</reference>
<dbReference type="GO" id="GO:0003677">
    <property type="term" value="F:DNA binding"/>
    <property type="evidence" value="ECO:0007669"/>
    <property type="project" value="InterPro"/>
</dbReference>
<evidence type="ECO:0000256" key="4">
    <source>
        <dbReference type="ARBA" id="ARBA00022813"/>
    </source>
</evidence>
<dbReference type="GO" id="GO:0009432">
    <property type="term" value="P:SOS response"/>
    <property type="evidence" value="ECO:0007669"/>
    <property type="project" value="UniProtKB-KW"/>
</dbReference>
<dbReference type="Proteomes" id="UP000031980">
    <property type="component" value="Unassembled WGS sequence"/>
</dbReference>
<dbReference type="InterPro" id="IPR036286">
    <property type="entry name" value="LexA/Signal_pep-like_sf"/>
</dbReference>
<evidence type="ECO:0000313" key="11">
    <source>
        <dbReference type="Proteomes" id="UP000031937"/>
    </source>
</evidence>
<dbReference type="RefSeq" id="WP_041503726.1">
    <property type="nucleotide sequence ID" value="NZ_JPIT01000031.1"/>
</dbReference>
<reference evidence="10 12" key="1">
    <citation type="submission" date="2014-07" db="EMBL/GenBank/DDBJ databases">
        <title>Porphyromonadaceae bacterium OUH 308042 = ATCC BAA-2681 = DSM 28342 draft genome.</title>
        <authorList>
            <person name="Sydenham T.V."/>
            <person name="Hasman H."/>
            <person name="Justensen U.S."/>
        </authorList>
    </citation>
    <scope>NUCLEOTIDE SEQUENCE [LARGE SCALE GENOMIC DNA]</scope>
    <source>
        <strain evidence="10 12">OUH 308042</strain>
    </source>
</reference>
<protein>
    <submittedName>
        <fullName evidence="10">Peptidase S24</fullName>
    </submittedName>
</protein>
<proteinExistence type="inferred from homology"/>
<keyword evidence="4 7" id="KW-0068">Autocatalytic cleavage</keyword>
<keyword evidence="5" id="KW-0234">DNA repair</keyword>
<dbReference type="Pfam" id="PF00717">
    <property type="entry name" value="Peptidase_S24"/>
    <property type="match status" value="1"/>
</dbReference>
<dbReference type="AlphaFoldDB" id="A0A0C3MGQ2"/>
<dbReference type="Gene3D" id="2.10.109.10">
    <property type="entry name" value="Umud Fragment, subunit A"/>
    <property type="match status" value="1"/>
</dbReference>
<dbReference type="CDD" id="cd06529">
    <property type="entry name" value="S24_LexA-like"/>
    <property type="match status" value="1"/>
</dbReference>
<dbReference type="InterPro" id="IPR006197">
    <property type="entry name" value="Peptidase_S24_LexA"/>
</dbReference>
<evidence type="ECO:0000256" key="3">
    <source>
        <dbReference type="ARBA" id="ARBA00022801"/>
    </source>
</evidence>
<name>A0A0C3MGQ2_9PORP</name>
<dbReference type="PANTHER" id="PTHR33516:SF2">
    <property type="entry name" value="LEXA REPRESSOR-RELATED"/>
    <property type="match status" value="1"/>
</dbReference>
<evidence type="ECO:0000256" key="2">
    <source>
        <dbReference type="ARBA" id="ARBA00022763"/>
    </source>
</evidence>
<dbReference type="NCBIfam" id="NF007621">
    <property type="entry name" value="PRK10276.1"/>
    <property type="match status" value="1"/>
</dbReference>
<dbReference type="InterPro" id="IPR015927">
    <property type="entry name" value="Peptidase_S24_S26A/B/C"/>
</dbReference>
<dbReference type="InterPro" id="IPR050077">
    <property type="entry name" value="LexA_repressor"/>
</dbReference>
<evidence type="ECO:0000313" key="12">
    <source>
        <dbReference type="Proteomes" id="UP000031980"/>
    </source>
</evidence>
<evidence type="ECO:0000313" key="9">
    <source>
        <dbReference type="EMBL" id="KIO43514.1"/>
    </source>
</evidence>
<comment type="caution">
    <text evidence="10">The sequence shown here is derived from an EMBL/GenBank/DDBJ whole genome shotgun (WGS) entry which is preliminary data.</text>
</comment>
<evidence type="ECO:0000256" key="1">
    <source>
        <dbReference type="ARBA" id="ARBA00007484"/>
    </source>
</evidence>
<dbReference type="PANTHER" id="PTHR33516">
    <property type="entry name" value="LEXA REPRESSOR"/>
    <property type="match status" value="1"/>
</dbReference>
<dbReference type="GO" id="GO:0006281">
    <property type="term" value="P:DNA repair"/>
    <property type="evidence" value="ECO:0007669"/>
    <property type="project" value="UniProtKB-KW"/>
</dbReference>
<evidence type="ECO:0000259" key="8">
    <source>
        <dbReference type="Pfam" id="PF00717"/>
    </source>
</evidence>
<comment type="similarity">
    <text evidence="1 7">Belongs to the peptidase S24 family.</text>
</comment>
<evidence type="ECO:0000256" key="5">
    <source>
        <dbReference type="ARBA" id="ARBA00023204"/>
    </source>
</evidence>
<gene>
    <name evidence="10" type="ORF">BA92_04260</name>
    <name evidence="9" type="ORF">IE90_10295</name>
</gene>
<keyword evidence="6" id="KW-0742">SOS response</keyword>
<accession>A0A0C3MGQ2</accession>
<dbReference type="GO" id="GO:0016787">
    <property type="term" value="F:hydrolase activity"/>
    <property type="evidence" value="ECO:0007669"/>
    <property type="project" value="UniProtKB-KW"/>
</dbReference>
<feature type="domain" description="Peptidase S24/S26A/S26B/S26C" evidence="8">
    <location>
        <begin position="28"/>
        <end position="138"/>
    </location>
</feature>
<dbReference type="GO" id="GO:0006355">
    <property type="term" value="P:regulation of DNA-templated transcription"/>
    <property type="evidence" value="ECO:0007669"/>
    <property type="project" value="InterPro"/>
</dbReference>
<dbReference type="InterPro" id="IPR039418">
    <property type="entry name" value="LexA-like"/>
</dbReference>
<keyword evidence="2" id="KW-0227">DNA damage</keyword>
<evidence type="ECO:0000313" key="10">
    <source>
        <dbReference type="EMBL" id="KIO45683.1"/>
    </source>
</evidence>
<keyword evidence="12" id="KW-1185">Reference proteome</keyword>